<dbReference type="AlphaFoldDB" id="A0A5B9QH02"/>
<dbReference type="EMBL" id="CP042914">
    <property type="protein sequence ID" value="QEG38084.1"/>
    <property type="molecule type" value="Genomic_DNA"/>
</dbReference>
<accession>A0A5B9QH02</accession>
<dbReference type="InterPro" id="IPR014457">
    <property type="entry name" value="UCP010260"/>
</dbReference>
<evidence type="ECO:0000259" key="1">
    <source>
        <dbReference type="Pfam" id="PF09348"/>
    </source>
</evidence>
<dbReference type="PANTHER" id="PTHR34202:SF1">
    <property type="entry name" value="UPF0548 PROTEIN"/>
    <property type="match status" value="1"/>
</dbReference>
<reference evidence="2 3" key="1">
    <citation type="submission" date="2019-08" db="EMBL/GenBank/DDBJ databases">
        <title>Deep-cultivation of Planctomycetes and their phenomic and genomic characterization uncovers novel biology.</title>
        <authorList>
            <person name="Wiegand S."/>
            <person name="Jogler M."/>
            <person name="Boedeker C."/>
            <person name="Pinto D."/>
            <person name="Vollmers J."/>
            <person name="Rivas-Marin E."/>
            <person name="Kohn T."/>
            <person name="Peeters S.H."/>
            <person name="Heuer A."/>
            <person name="Rast P."/>
            <person name="Oberbeckmann S."/>
            <person name="Bunk B."/>
            <person name="Jeske O."/>
            <person name="Meyerdierks A."/>
            <person name="Storesund J.E."/>
            <person name="Kallscheuer N."/>
            <person name="Luecker S."/>
            <person name="Lage O.M."/>
            <person name="Pohl T."/>
            <person name="Merkel B.J."/>
            <person name="Hornburger P."/>
            <person name="Mueller R.-W."/>
            <person name="Bruemmer F."/>
            <person name="Labrenz M."/>
            <person name="Spormann A.M."/>
            <person name="Op den Camp H."/>
            <person name="Overmann J."/>
            <person name="Amann R."/>
            <person name="Jetten M.S.M."/>
            <person name="Mascher T."/>
            <person name="Medema M.H."/>
            <person name="Devos D.P."/>
            <person name="Kaster A.-K."/>
            <person name="Ovreas L."/>
            <person name="Rohde M."/>
            <person name="Galperin M.Y."/>
            <person name="Jogler C."/>
        </authorList>
    </citation>
    <scope>NUCLEOTIDE SEQUENCE [LARGE SCALE GENOMIC DNA]</scope>
    <source>
        <strain evidence="2 3">UC8</strain>
    </source>
</reference>
<dbReference type="OrthoDB" id="120660at2"/>
<dbReference type="Pfam" id="PF09348">
    <property type="entry name" value="DUF1990"/>
    <property type="match status" value="1"/>
</dbReference>
<sequence length="197" mass="22310">MLLFRKPTPEKIQRFLAEQAEHPLSYDDVGVTQGVSSSGYVRDHSRVLLGSGMAVFSAAQAALQDWQQFRVGWVEAQPADTPIETGQLIAVVARSMGLWWLNACRIVSVLEEQGSQPKFGFAYGTLPDHIGAGEERFLVEMDEHQQVWYDILAFSRPQHPLVRLGYPWMRIMQKRFGRDSTARMQRLVCDSESQAGR</sequence>
<gene>
    <name evidence="2" type="ORF">UC8_00370</name>
</gene>
<protein>
    <recommendedName>
        <fullName evidence="1">DUF1990 domain-containing protein</fullName>
    </recommendedName>
</protein>
<organism evidence="2 3">
    <name type="scientific">Roseimaritima ulvae</name>
    <dbReference type="NCBI Taxonomy" id="980254"/>
    <lineage>
        <taxon>Bacteria</taxon>
        <taxon>Pseudomonadati</taxon>
        <taxon>Planctomycetota</taxon>
        <taxon>Planctomycetia</taxon>
        <taxon>Pirellulales</taxon>
        <taxon>Pirellulaceae</taxon>
        <taxon>Roseimaritima</taxon>
    </lineage>
</organism>
<dbReference type="PIRSF" id="PIRSF010260">
    <property type="entry name" value="UCP010260"/>
    <property type="match status" value="1"/>
</dbReference>
<proteinExistence type="predicted"/>
<dbReference type="PANTHER" id="PTHR34202">
    <property type="entry name" value="UPF0548 PROTEIN"/>
    <property type="match status" value="1"/>
</dbReference>
<name>A0A5B9QH02_9BACT</name>
<keyword evidence="3" id="KW-1185">Reference proteome</keyword>
<dbReference type="KEGG" id="rul:UC8_00370"/>
<evidence type="ECO:0000313" key="3">
    <source>
        <dbReference type="Proteomes" id="UP000325286"/>
    </source>
</evidence>
<evidence type="ECO:0000313" key="2">
    <source>
        <dbReference type="EMBL" id="QEG38084.1"/>
    </source>
</evidence>
<dbReference type="Proteomes" id="UP000325286">
    <property type="component" value="Chromosome"/>
</dbReference>
<dbReference type="RefSeq" id="WP_068136032.1">
    <property type="nucleotide sequence ID" value="NZ_CP042914.1"/>
</dbReference>
<feature type="domain" description="DUF1990" evidence="1">
    <location>
        <begin position="25"/>
        <end position="182"/>
    </location>
</feature>
<dbReference type="InterPro" id="IPR018960">
    <property type="entry name" value="DUF1990"/>
</dbReference>